<dbReference type="GO" id="GO:0016042">
    <property type="term" value="P:lipid catabolic process"/>
    <property type="evidence" value="ECO:0007669"/>
    <property type="project" value="InterPro"/>
</dbReference>
<keyword evidence="3" id="KW-1185">Reference proteome</keyword>
<dbReference type="Pfam" id="PF03583">
    <property type="entry name" value="LIP"/>
    <property type="match status" value="1"/>
</dbReference>
<evidence type="ECO:0000256" key="1">
    <source>
        <dbReference type="SAM" id="MobiDB-lite"/>
    </source>
</evidence>
<organism evidence="2 3">
    <name type="scientific">Geranomyces variabilis</name>
    <dbReference type="NCBI Taxonomy" id="109894"/>
    <lineage>
        <taxon>Eukaryota</taxon>
        <taxon>Fungi</taxon>
        <taxon>Fungi incertae sedis</taxon>
        <taxon>Chytridiomycota</taxon>
        <taxon>Chytridiomycota incertae sedis</taxon>
        <taxon>Chytridiomycetes</taxon>
        <taxon>Spizellomycetales</taxon>
        <taxon>Powellomycetaceae</taxon>
        <taxon>Geranomyces</taxon>
    </lineage>
</organism>
<gene>
    <name evidence="2" type="ORF">HDU87_001579</name>
</gene>
<dbReference type="InterPro" id="IPR029058">
    <property type="entry name" value="AB_hydrolase_fold"/>
</dbReference>
<name>A0AAD5TMU3_9FUNG</name>
<sequence>MQVSRQRRIRHDDSSGGQGVPPVLKYSGFLTAEGLEKLPDIANGCFDIFGTGATLMAAYQPNAMSMSSSWYQALELGRQFYLQGHDALCKAGNKVEYHEFPGLDHIGILTPGTPMVVQWIEDRFNGKATVNTCTSTS</sequence>
<evidence type="ECO:0000313" key="3">
    <source>
        <dbReference type="Proteomes" id="UP001212152"/>
    </source>
</evidence>
<dbReference type="Proteomes" id="UP001212152">
    <property type="component" value="Unassembled WGS sequence"/>
</dbReference>
<dbReference type="InterPro" id="IPR005152">
    <property type="entry name" value="Lipase_secreted"/>
</dbReference>
<feature type="region of interest" description="Disordered" evidence="1">
    <location>
        <begin position="1"/>
        <end position="20"/>
    </location>
</feature>
<proteinExistence type="predicted"/>
<evidence type="ECO:0000313" key="2">
    <source>
        <dbReference type="EMBL" id="KAJ3180931.1"/>
    </source>
</evidence>
<reference evidence="2" key="1">
    <citation type="submission" date="2020-05" db="EMBL/GenBank/DDBJ databases">
        <title>Phylogenomic resolution of chytrid fungi.</title>
        <authorList>
            <person name="Stajich J.E."/>
            <person name="Amses K."/>
            <person name="Simmons R."/>
            <person name="Seto K."/>
            <person name="Myers J."/>
            <person name="Bonds A."/>
            <person name="Quandt C.A."/>
            <person name="Barry K."/>
            <person name="Liu P."/>
            <person name="Grigoriev I."/>
            <person name="Longcore J.E."/>
            <person name="James T.Y."/>
        </authorList>
    </citation>
    <scope>NUCLEOTIDE SEQUENCE</scope>
    <source>
        <strain evidence="2">JEL0379</strain>
    </source>
</reference>
<protein>
    <recommendedName>
        <fullName evidence="4">Triacylglycerol lipase</fullName>
    </recommendedName>
</protein>
<dbReference type="AlphaFoldDB" id="A0AAD5TMU3"/>
<comment type="caution">
    <text evidence="2">The sequence shown here is derived from an EMBL/GenBank/DDBJ whole genome shotgun (WGS) entry which is preliminary data.</text>
</comment>
<dbReference type="GO" id="GO:0004806">
    <property type="term" value="F:triacylglycerol lipase activity"/>
    <property type="evidence" value="ECO:0007669"/>
    <property type="project" value="InterPro"/>
</dbReference>
<dbReference type="EMBL" id="JADGJQ010000014">
    <property type="protein sequence ID" value="KAJ3180931.1"/>
    <property type="molecule type" value="Genomic_DNA"/>
</dbReference>
<accession>A0AAD5TMU3</accession>
<dbReference type="Gene3D" id="3.40.50.1820">
    <property type="entry name" value="alpha/beta hydrolase"/>
    <property type="match status" value="1"/>
</dbReference>
<evidence type="ECO:0008006" key="4">
    <source>
        <dbReference type="Google" id="ProtNLM"/>
    </source>
</evidence>